<proteinExistence type="predicted"/>
<comment type="caution">
    <text evidence="1">The sequence shown here is derived from an EMBL/GenBank/DDBJ whole genome shotgun (WGS) entry which is preliminary data.</text>
</comment>
<dbReference type="InterPro" id="IPR025187">
    <property type="entry name" value="DUF4112"/>
</dbReference>
<keyword evidence="2" id="KW-1185">Reference proteome</keyword>
<evidence type="ECO:0000313" key="1">
    <source>
        <dbReference type="EMBL" id="EAQ03482.1"/>
    </source>
</evidence>
<dbReference type="HOGENOM" id="CLU_116315_3_0_5"/>
<gene>
    <name evidence="1" type="ORF">OB2597_02642</name>
</gene>
<sequence>MTETPLSRVERAERVAHVMDRAFRLPGTSIRVGLDSIVGLVPGVGDTLAVAPSLFILSEAYQIGLPKRRLARMAGNIGIDWAIGLVPLVGDIFDVGWKANSRNAAMMRDHITRHGKAGKDKGRTLSDAA</sequence>
<reference evidence="1 2" key="1">
    <citation type="journal article" date="2010" name="J. Bacteriol.">
        <title>Genome sequences of Oceanicola granulosus HTCC2516(T) and Oceanicola batsensis HTCC2597(TDelta).</title>
        <authorList>
            <person name="Thrash J.C."/>
            <person name="Cho J.C."/>
            <person name="Vergin K.L."/>
            <person name="Giovannoni S.J."/>
        </authorList>
    </citation>
    <scope>NUCLEOTIDE SEQUENCE [LARGE SCALE GENOMIC DNA]</scope>
    <source>
        <strain evidence="2">ATCC BAA-863 / DSM 15984 / KCTC 12145 / HTCC2597</strain>
    </source>
</reference>
<dbReference type="AlphaFoldDB" id="A3TXC2"/>
<dbReference type="OrthoDB" id="513552at2"/>
<protein>
    <recommendedName>
        <fullName evidence="3">DUF4112 domain-containing protein</fullName>
    </recommendedName>
</protein>
<evidence type="ECO:0008006" key="3">
    <source>
        <dbReference type="Google" id="ProtNLM"/>
    </source>
</evidence>
<accession>A3TXC2</accession>
<dbReference type="Pfam" id="PF13430">
    <property type="entry name" value="DUF4112"/>
    <property type="match status" value="1"/>
</dbReference>
<dbReference type="RefSeq" id="WP_009804782.1">
    <property type="nucleotide sequence ID" value="NZ_CH724131.1"/>
</dbReference>
<dbReference type="EMBL" id="AAMO01000004">
    <property type="protein sequence ID" value="EAQ03482.1"/>
    <property type="molecule type" value="Genomic_DNA"/>
</dbReference>
<dbReference type="PANTHER" id="PTHR35519:SF2">
    <property type="entry name" value="PH DOMAIN PROTEIN"/>
    <property type="match status" value="1"/>
</dbReference>
<dbReference type="Proteomes" id="UP000004318">
    <property type="component" value="Unassembled WGS sequence"/>
</dbReference>
<name>A3TXC2_PSEBH</name>
<dbReference type="STRING" id="252305.OB2597_02642"/>
<dbReference type="eggNOG" id="ENOG5032RYR">
    <property type="taxonomic scope" value="Bacteria"/>
</dbReference>
<organism evidence="1 2">
    <name type="scientific">Pseudooceanicola batsensis (strain ATCC BAA-863 / DSM 15984 / KCTC 12145 / HTCC2597)</name>
    <name type="common">Oceanicola batsensis</name>
    <dbReference type="NCBI Taxonomy" id="252305"/>
    <lineage>
        <taxon>Bacteria</taxon>
        <taxon>Pseudomonadati</taxon>
        <taxon>Pseudomonadota</taxon>
        <taxon>Alphaproteobacteria</taxon>
        <taxon>Rhodobacterales</taxon>
        <taxon>Paracoccaceae</taxon>
        <taxon>Pseudooceanicola</taxon>
    </lineage>
</organism>
<dbReference type="PANTHER" id="PTHR35519">
    <property type="entry name" value="MEMBRANE PROTEINS"/>
    <property type="match status" value="1"/>
</dbReference>
<evidence type="ECO:0000313" key="2">
    <source>
        <dbReference type="Proteomes" id="UP000004318"/>
    </source>
</evidence>